<dbReference type="InterPro" id="IPR036862">
    <property type="entry name" value="Integrase_C_dom_sf_retrovir"/>
</dbReference>
<evidence type="ECO:0000256" key="4">
    <source>
        <dbReference type="ARBA" id="ARBA00022723"/>
    </source>
</evidence>
<sequence>MIRWMEHLSYEERLRELEECLGYLNEDQQLLALYCGLACASQATILYYQRIVVKTGTQTTSESAMIETDVQTTSKNMIAETKYPNASSRPHDHLKSTILEEKCVTSSSLGPSSHAATSGEHHLGKGQAVVERTHLDLKRVLSQQQQVLKTESPSIRLAKALFTMNFLNCSFEMLNPPIIQHFGKSKQLVLKAKSPVLIKDPETGQTEGPHRLVTWGRGYSCIPTPTGLRWIPAKWPQITSCPDIGIPTAVKILQLLLLASFQTLASGRATLLPKVSLSPVTENIHQNISNVISKAEKDLEDWLNDLLLDWGFPGWDGFLIKAGLLMLFVIVALLIAFCFKCMVRKMIRK</sequence>
<comment type="caution">
    <text evidence="13">The sequence shown here is derived from an EMBL/GenBank/DDBJ whole genome shotgun (WGS) entry which is preliminary data.</text>
</comment>
<evidence type="ECO:0000256" key="8">
    <source>
        <dbReference type="ARBA" id="ARBA00022918"/>
    </source>
</evidence>
<dbReference type="Gene3D" id="2.30.30.10">
    <property type="entry name" value="Integrase, C-terminal domain superfamily, retroviral"/>
    <property type="match status" value="1"/>
</dbReference>
<keyword evidence="3" id="KW-0540">Nuclease</keyword>
<gene>
    <name evidence="13" type="ORF">HGM15179_019560</name>
</gene>
<keyword evidence="11" id="KW-0472">Membrane</keyword>
<evidence type="ECO:0000256" key="2">
    <source>
        <dbReference type="ARBA" id="ARBA00022695"/>
    </source>
</evidence>
<keyword evidence="9" id="KW-0238">DNA-binding</keyword>
<keyword evidence="8" id="KW-0695">RNA-directed DNA polymerase</keyword>
<keyword evidence="14" id="KW-1185">Reference proteome</keyword>
<keyword evidence="2" id="KW-0548">Nucleotidyltransferase</keyword>
<dbReference type="PANTHER" id="PTHR41694">
    <property type="entry name" value="ENDOGENOUS RETROVIRUS GROUP K MEMBER POL PROTEIN"/>
    <property type="match status" value="1"/>
</dbReference>
<proteinExistence type="predicted"/>
<evidence type="ECO:0000259" key="12">
    <source>
        <dbReference type="PROSITE" id="PS51027"/>
    </source>
</evidence>
<organism evidence="13 14">
    <name type="scientific">Zosterops borbonicus</name>
    <dbReference type="NCBI Taxonomy" id="364589"/>
    <lineage>
        <taxon>Eukaryota</taxon>
        <taxon>Metazoa</taxon>
        <taxon>Chordata</taxon>
        <taxon>Craniata</taxon>
        <taxon>Vertebrata</taxon>
        <taxon>Euteleostomi</taxon>
        <taxon>Archelosauria</taxon>
        <taxon>Archosauria</taxon>
        <taxon>Dinosauria</taxon>
        <taxon>Saurischia</taxon>
        <taxon>Theropoda</taxon>
        <taxon>Coelurosauria</taxon>
        <taxon>Aves</taxon>
        <taxon>Neognathae</taxon>
        <taxon>Neoaves</taxon>
        <taxon>Telluraves</taxon>
        <taxon>Australaves</taxon>
        <taxon>Passeriformes</taxon>
        <taxon>Sylvioidea</taxon>
        <taxon>Zosteropidae</taxon>
        <taxon>Zosterops</taxon>
    </lineage>
</organism>
<keyword evidence="5" id="KW-0255">Endonuclease</keyword>
<evidence type="ECO:0000256" key="7">
    <source>
        <dbReference type="ARBA" id="ARBA00022908"/>
    </source>
</evidence>
<dbReference type="Pfam" id="PF00552">
    <property type="entry name" value="IN_DBD_C"/>
    <property type="match status" value="1"/>
</dbReference>
<feature type="domain" description="Integrase-type" evidence="12">
    <location>
        <begin position="194"/>
        <end position="241"/>
    </location>
</feature>
<name>A0A8K1D8J2_9PASS</name>
<keyword evidence="6" id="KW-0378">Hydrolase</keyword>
<keyword evidence="11" id="KW-1133">Transmembrane helix</keyword>
<dbReference type="SUPFAM" id="SSF50122">
    <property type="entry name" value="DNA-binding domain of retroviral integrase"/>
    <property type="match status" value="1"/>
</dbReference>
<evidence type="ECO:0000256" key="1">
    <source>
        <dbReference type="ARBA" id="ARBA00022679"/>
    </source>
</evidence>
<dbReference type="GO" id="GO:0015074">
    <property type="term" value="P:DNA integration"/>
    <property type="evidence" value="ECO:0007669"/>
    <property type="project" value="UniProtKB-KW"/>
</dbReference>
<keyword evidence="1" id="KW-0808">Transferase</keyword>
<evidence type="ECO:0000313" key="13">
    <source>
        <dbReference type="EMBL" id="TRZ07548.1"/>
    </source>
</evidence>
<evidence type="ECO:0000256" key="3">
    <source>
        <dbReference type="ARBA" id="ARBA00022722"/>
    </source>
</evidence>
<dbReference type="GO" id="GO:0046872">
    <property type="term" value="F:metal ion binding"/>
    <property type="evidence" value="ECO:0007669"/>
    <property type="project" value="UniProtKB-KW"/>
</dbReference>
<dbReference type="OrthoDB" id="9204471at2759"/>
<evidence type="ECO:0000256" key="10">
    <source>
        <dbReference type="PROSITE-ProRule" id="PRU00506"/>
    </source>
</evidence>
<evidence type="ECO:0000313" key="14">
    <source>
        <dbReference type="Proteomes" id="UP000796761"/>
    </source>
</evidence>
<feature type="transmembrane region" description="Helical" evidence="11">
    <location>
        <begin position="318"/>
        <end position="339"/>
    </location>
</feature>
<dbReference type="PANTHER" id="PTHR41694:SF3">
    <property type="entry name" value="RNA-DIRECTED DNA POLYMERASE-RELATED"/>
    <property type="match status" value="1"/>
</dbReference>
<feature type="DNA-binding region" description="Integrase-type" evidence="10">
    <location>
        <begin position="194"/>
        <end position="241"/>
    </location>
</feature>
<dbReference type="Proteomes" id="UP000796761">
    <property type="component" value="Unassembled WGS sequence"/>
</dbReference>
<keyword evidence="7" id="KW-0229">DNA integration</keyword>
<keyword evidence="4" id="KW-0479">Metal-binding</keyword>
<evidence type="ECO:0000256" key="6">
    <source>
        <dbReference type="ARBA" id="ARBA00022801"/>
    </source>
</evidence>
<evidence type="ECO:0000256" key="5">
    <source>
        <dbReference type="ARBA" id="ARBA00022759"/>
    </source>
</evidence>
<protein>
    <recommendedName>
        <fullName evidence="12">Integrase-type domain-containing protein</fullName>
    </recommendedName>
</protein>
<dbReference type="GO" id="GO:0003964">
    <property type="term" value="F:RNA-directed DNA polymerase activity"/>
    <property type="evidence" value="ECO:0007669"/>
    <property type="project" value="UniProtKB-KW"/>
</dbReference>
<evidence type="ECO:0000256" key="9">
    <source>
        <dbReference type="ARBA" id="ARBA00023125"/>
    </source>
</evidence>
<dbReference type="GO" id="GO:0003677">
    <property type="term" value="F:DNA binding"/>
    <property type="evidence" value="ECO:0007669"/>
    <property type="project" value="UniProtKB-KW"/>
</dbReference>
<reference evidence="13" key="1">
    <citation type="submission" date="2019-04" db="EMBL/GenBank/DDBJ databases">
        <title>Genome assembly of Zosterops borbonicus 15179.</title>
        <authorList>
            <person name="Leroy T."/>
            <person name="Anselmetti Y."/>
            <person name="Tilak M.-K."/>
            <person name="Nabholz B."/>
        </authorList>
    </citation>
    <scope>NUCLEOTIDE SEQUENCE</scope>
    <source>
        <strain evidence="13">HGM_15179</strain>
        <tissue evidence="13">Muscle</tissue>
    </source>
</reference>
<dbReference type="EMBL" id="SWJQ01001732">
    <property type="protein sequence ID" value="TRZ07548.1"/>
    <property type="molecule type" value="Genomic_DNA"/>
</dbReference>
<dbReference type="AlphaFoldDB" id="A0A8K1D8J2"/>
<dbReference type="GO" id="GO:0004519">
    <property type="term" value="F:endonuclease activity"/>
    <property type="evidence" value="ECO:0007669"/>
    <property type="project" value="UniProtKB-KW"/>
</dbReference>
<dbReference type="PROSITE" id="PS51027">
    <property type="entry name" value="INTEGRASE_DBD"/>
    <property type="match status" value="1"/>
</dbReference>
<evidence type="ECO:0000256" key="11">
    <source>
        <dbReference type="SAM" id="Phobius"/>
    </source>
</evidence>
<accession>A0A8K1D8J2</accession>
<dbReference type="GO" id="GO:0035613">
    <property type="term" value="F:RNA stem-loop binding"/>
    <property type="evidence" value="ECO:0007669"/>
    <property type="project" value="TreeGrafter"/>
</dbReference>
<dbReference type="InterPro" id="IPR001037">
    <property type="entry name" value="Integrase_C_retrovir"/>
</dbReference>
<keyword evidence="11" id="KW-0812">Transmembrane</keyword>
<dbReference type="GO" id="GO:0016787">
    <property type="term" value="F:hydrolase activity"/>
    <property type="evidence" value="ECO:0007669"/>
    <property type="project" value="UniProtKB-KW"/>
</dbReference>